<protein>
    <recommendedName>
        <fullName evidence="1">NADH:flavin oxidoreductase/NADH oxidase N-terminal domain-containing protein</fullName>
    </recommendedName>
</protein>
<sequence length="372" mass="40466">MPSLFTPLELGSNTIPNRLGMSPMTRNRSSATVPNELMRQYYEQRARGGAGLIISEGTLITRQGSEWPDAPGMWNQAQVAGWRRITDSVHAHGSKIYSQLAHGGRCLHPEAPEQVASGEPVWAPSAIAARGGKFRFIQGSPGYATPTELDDANINAIIAQFREAAINAKEAGFDGTRAGYLVNQFLDSSANQRTDKWGGSPENRARFPLEVLKALKEVFGPNVALKLGPSGGHNDVGMPLQETIDTYGYLLREVSKLGLAYVTLLRYRSTHDPEIDGKKRGTPHDVVETFRPFLDGVPLFISGGVRPTEAEELIQSGKVAGVLMGIPWLTHPDLARRIRAGKALDNVPDVATFYNPAADPAAGYLDYEEAVY</sequence>
<reference evidence="2" key="1">
    <citation type="submission" date="2023-03" db="EMBL/GenBank/DDBJ databases">
        <title>Massive genome expansion in bonnet fungi (Mycena s.s.) driven by repeated elements and novel gene families across ecological guilds.</title>
        <authorList>
            <consortium name="Lawrence Berkeley National Laboratory"/>
            <person name="Harder C.B."/>
            <person name="Miyauchi S."/>
            <person name="Viragh M."/>
            <person name="Kuo A."/>
            <person name="Thoen E."/>
            <person name="Andreopoulos B."/>
            <person name="Lu D."/>
            <person name="Skrede I."/>
            <person name="Drula E."/>
            <person name="Henrissat B."/>
            <person name="Morin E."/>
            <person name="Kohler A."/>
            <person name="Barry K."/>
            <person name="LaButti K."/>
            <person name="Morin E."/>
            <person name="Salamov A."/>
            <person name="Lipzen A."/>
            <person name="Mereny Z."/>
            <person name="Hegedus B."/>
            <person name="Baldrian P."/>
            <person name="Stursova M."/>
            <person name="Weitz H."/>
            <person name="Taylor A."/>
            <person name="Grigoriev I.V."/>
            <person name="Nagy L.G."/>
            <person name="Martin F."/>
            <person name="Kauserud H."/>
        </authorList>
    </citation>
    <scope>NUCLEOTIDE SEQUENCE</scope>
    <source>
        <strain evidence="2">9284</strain>
    </source>
</reference>
<dbReference type="Proteomes" id="UP001221142">
    <property type="component" value="Unassembled WGS sequence"/>
</dbReference>
<dbReference type="PANTHER" id="PTHR22893:SF91">
    <property type="entry name" value="NADPH DEHYDROGENASE 2-RELATED"/>
    <property type="match status" value="1"/>
</dbReference>
<dbReference type="InterPro" id="IPR045247">
    <property type="entry name" value="Oye-like"/>
</dbReference>
<organism evidence="2 3">
    <name type="scientific">Roridomyces roridus</name>
    <dbReference type="NCBI Taxonomy" id="1738132"/>
    <lineage>
        <taxon>Eukaryota</taxon>
        <taxon>Fungi</taxon>
        <taxon>Dikarya</taxon>
        <taxon>Basidiomycota</taxon>
        <taxon>Agaricomycotina</taxon>
        <taxon>Agaricomycetes</taxon>
        <taxon>Agaricomycetidae</taxon>
        <taxon>Agaricales</taxon>
        <taxon>Marasmiineae</taxon>
        <taxon>Mycenaceae</taxon>
        <taxon>Roridomyces</taxon>
    </lineage>
</organism>
<comment type="caution">
    <text evidence="2">The sequence shown here is derived from an EMBL/GenBank/DDBJ whole genome shotgun (WGS) entry which is preliminary data.</text>
</comment>
<dbReference type="PANTHER" id="PTHR22893">
    <property type="entry name" value="NADH OXIDOREDUCTASE-RELATED"/>
    <property type="match status" value="1"/>
</dbReference>
<evidence type="ECO:0000259" key="1">
    <source>
        <dbReference type="Pfam" id="PF00724"/>
    </source>
</evidence>
<dbReference type="GO" id="GO:0010181">
    <property type="term" value="F:FMN binding"/>
    <property type="evidence" value="ECO:0007669"/>
    <property type="project" value="InterPro"/>
</dbReference>
<dbReference type="GO" id="GO:0016491">
    <property type="term" value="F:oxidoreductase activity"/>
    <property type="evidence" value="ECO:0007669"/>
    <property type="project" value="InterPro"/>
</dbReference>
<dbReference type="Pfam" id="PF00724">
    <property type="entry name" value="Oxidored_FMN"/>
    <property type="match status" value="1"/>
</dbReference>
<dbReference type="AlphaFoldDB" id="A0AAD7FQC4"/>
<proteinExistence type="predicted"/>
<dbReference type="EMBL" id="JARKIF010000008">
    <property type="protein sequence ID" value="KAJ7632137.1"/>
    <property type="molecule type" value="Genomic_DNA"/>
</dbReference>
<dbReference type="InterPro" id="IPR013785">
    <property type="entry name" value="Aldolase_TIM"/>
</dbReference>
<gene>
    <name evidence="2" type="ORF">FB45DRAFT_1026329</name>
</gene>
<dbReference type="CDD" id="cd02933">
    <property type="entry name" value="OYE_like_FMN"/>
    <property type="match status" value="1"/>
</dbReference>
<dbReference type="SUPFAM" id="SSF51395">
    <property type="entry name" value="FMN-linked oxidoreductases"/>
    <property type="match status" value="1"/>
</dbReference>
<evidence type="ECO:0000313" key="2">
    <source>
        <dbReference type="EMBL" id="KAJ7632137.1"/>
    </source>
</evidence>
<dbReference type="InterPro" id="IPR001155">
    <property type="entry name" value="OxRdtase_FMN_N"/>
</dbReference>
<name>A0AAD7FQC4_9AGAR</name>
<feature type="domain" description="NADH:flavin oxidoreductase/NADH oxidase N-terminal" evidence="1">
    <location>
        <begin position="3"/>
        <end position="343"/>
    </location>
</feature>
<accession>A0AAD7FQC4</accession>
<evidence type="ECO:0000313" key="3">
    <source>
        <dbReference type="Proteomes" id="UP001221142"/>
    </source>
</evidence>
<dbReference type="Gene3D" id="3.20.20.70">
    <property type="entry name" value="Aldolase class I"/>
    <property type="match status" value="1"/>
</dbReference>
<keyword evidence="3" id="KW-1185">Reference proteome</keyword>